<evidence type="ECO:0000256" key="2">
    <source>
        <dbReference type="ARBA" id="ARBA00004370"/>
    </source>
</evidence>
<evidence type="ECO:0000256" key="11">
    <source>
        <dbReference type="ARBA" id="ARBA00023136"/>
    </source>
</evidence>
<keyword evidence="10 15" id="KW-0482">Metalloprotease</keyword>
<evidence type="ECO:0000256" key="17">
    <source>
        <dbReference type="SAM" id="MobiDB-lite"/>
    </source>
</evidence>
<feature type="compositionally biased region" description="Low complexity" evidence="17">
    <location>
        <begin position="537"/>
        <end position="549"/>
    </location>
</feature>
<keyword evidence="13" id="KW-1015">Disulfide bond</keyword>
<feature type="region of interest" description="Disordered" evidence="17">
    <location>
        <begin position="519"/>
        <end position="620"/>
    </location>
</feature>
<dbReference type="SUPFAM" id="SSF55486">
    <property type="entry name" value="Metalloproteases ('zincins'), catalytic domain"/>
    <property type="match status" value="1"/>
</dbReference>
<gene>
    <name evidence="18" type="ORF">TM35_000382000</name>
</gene>
<dbReference type="PANTHER" id="PTHR10942:SF0">
    <property type="entry name" value="LEISHMANOLYSIN-LIKE PEPTIDASE"/>
    <property type="match status" value="1"/>
</dbReference>
<keyword evidence="5 15" id="KW-0479">Metal-binding</keyword>
<comment type="catalytic activity">
    <reaction evidence="1">
        <text>Preference for hydrophobic residues at P1 and P1' and basic residues at P2' and P3'. A model nonapeptide is cleaved at -Ala-Tyr-|-Leu-Lys-Lys-.</text>
        <dbReference type="EC" id="3.4.24.36"/>
    </reaction>
</comment>
<evidence type="ECO:0000256" key="8">
    <source>
        <dbReference type="ARBA" id="ARBA00022833"/>
    </source>
</evidence>
<feature type="compositionally biased region" description="Low complexity" evidence="17">
    <location>
        <begin position="567"/>
        <end position="613"/>
    </location>
</feature>
<comment type="similarity">
    <text evidence="3 16">Belongs to the peptidase M8 family.</text>
</comment>
<keyword evidence="12" id="KW-0865">Zymogen</keyword>
<dbReference type="Gene3D" id="2.30.34.10">
    <property type="entry name" value="Leishmanolysin domain 4"/>
    <property type="match status" value="1"/>
</dbReference>
<sequence length="661" mass="73054">MMRHPLLQVVLLLFICGTVAGPAYACNYDEIKKKNSPPVVVVRELPKKGEGAWQTYTVATSEGENDKWEPLRINVSYENLKEDKYCVKEKQELKHILTGQIVQCAIYEVIDEIKKNTITNKILPEAIKLHTDRLLVQRIKTPWKVPDMKEHTVCSHFTSPGDRASHGVQDADFLLYVAAGPRDDFASATWAVTCAIDDQTKRPVVGAMNIDPSKIHFTRENVRFIAHQLAHALGFDYENMMKEVLKNGEKKTQTVVKSAKVLEEAREHYGCNDLQEVELERTAVGEPTSHWNRRNTKDELMSMVSTDGSIEGIGYYTALTIASFEDLGFYRGNFKMAEPMSWGYKANCKFLEATCKEKDKPVADGNSCSPYPAGSCTSDRLGVAKCVEPKNGNPSCPILKLNTEVYCDITFGLPKNWPGLHGEYSWCLDSDALTFNDDKGKSVTINGMCAAVECSDDGVVKVQLKKDGEWYNCPKEGVESIPLNGTEYSTYVGKNIKCPKYDEVCTVRLNGSSRLRLQVEEQKQSTPTNEENAVNGTTDTTPSDLPSPTAVSDTQGLPTNTEDSDQRTTTTPTTAEPNNAHTTGSSTTDSTTPTATVNNNGKTTGSSTTDSTTPQVSVDQKNNTMNIEIVSWPGKDQSQATKVYPPLVLLVLFVLTLLISF</sequence>
<dbReference type="RefSeq" id="XP_028879191.1">
    <property type="nucleotide sequence ID" value="XM_029029614.1"/>
</dbReference>
<dbReference type="EC" id="3.4.24.-" evidence="16"/>
<feature type="signal peptide" evidence="16">
    <location>
        <begin position="1"/>
        <end position="20"/>
    </location>
</feature>
<dbReference type="Proteomes" id="UP000192257">
    <property type="component" value="Unassembled WGS sequence"/>
</dbReference>
<keyword evidence="19" id="KW-1185">Reference proteome</keyword>
<keyword evidence="4 16" id="KW-0645">Protease</keyword>
<dbReference type="GO" id="GO:0005737">
    <property type="term" value="C:cytoplasm"/>
    <property type="evidence" value="ECO:0007669"/>
    <property type="project" value="TreeGrafter"/>
</dbReference>
<protein>
    <recommendedName>
        <fullName evidence="16">Leishmanolysin-like peptidase</fullName>
        <ecNumber evidence="16">3.4.24.-</ecNumber>
    </recommendedName>
</protein>
<dbReference type="AlphaFoldDB" id="A0A1X0NK66"/>
<dbReference type="Gene3D" id="3.10.170.20">
    <property type="match status" value="1"/>
</dbReference>
<keyword evidence="14" id="KW-0325">Glycoprotein</keyword>
<evidence type="ECO:0000256" key="12">
    <source>
        <dbReference type="ARBA" id="ARBA00023145"/>
    </source>
</evidence>
<evidence type="ECO:0000256" key="14">
    <source>
        <dbReference type="ARBA" id="ARBA00023180"/>
    </source>
</evidence>
<accession>A0A1X0NK66</accession>
<evidence type="ECO:0000256" key="16">
    <source>
        <dbReference type="RuleBase" id="RU366077"/>
    </source>
</evidence>
<evidence type="ECO:0000256" key="15">
    <source>
        <dbReference type="PIRSR" id="PIRSR601577-2"/>
    </source>
</evidence>
<dbReference type="GO" id="GO:0004222">
    <property type="term" value="F:metalloendopeptidase activity"/>
    <property type="evidence" value="ECO:0007669"/>
    <property type="project" value="UniProtKB-UniRule"/>
</dbReference>
<dbReference type="GeneID" id="39989394"/>
<dbReference type="EMBL" id="NBCO01000038">
    <property type="protein sequence ID" value="ORC85125.1"/>
    <property type="molecule type" value="Genomic_DNA"/>
</dbReference>
<dbReference type="PANTHER" id="PTHR10942">
    <property type="entry name" value="LEISHMANOLYSIN-LIKE PEPTIDASE"/>
    <property type="match status" value="1"/>
</dbReference>
<evidence type="ECO:0000256" key="1">
    <source>
        <dbReference type="ARBA" id="ARBA00001249"/>
    </source>
</evidence>
<evidence type="ECO:0000313" key="19">
    <source>
        <dbReference type="Proteomes" id="UP000192257"/>
    </source>
</evidence>
<keyword evidence="8 15" id="KW-0862">Zinc</keyword>
<keyword evidence="6 16" id="KW-0732">Signal</keyword>
<proteinExistence type="inferred from homology"/>
<evidence type="ECO:0000256" key="9">
    <source>
        <dbReference type="ARBA" id="ARBA00022889"/>
    </source>
</evidence>
<feature type="binding site" evidence="15">
    <location>
        <position position="231"/>
    </location>
    <ligand>
        <name>Zn(2+)</name>
        <dbReference type="ChEBI" id="CHEBI:29105"/>
        <note>catalytic</note>
    </ligand>
</feature>
<dbReference type="VEuPathDB" id="TriTrypDB:TM35_000382000"/>
<organism evidence="18 19">
    <name type="scientific">Trypanosoma theileri</name>
    <dbReference type="NCBI Taxonomy" id="67003"/>
    <lineage>
        <taxon>Eukaryota</taxon>
        <taxon>Discoba</taxon>
        <taxon>Euglenozoa</taxon>
        <taxon>Kinetoplastea</taxon>
        <taxon>Metakinetoplastina</taxon>
        <taxon>Trypanosomatida</taxon>
        <taxon>Trypanosomatidae</taxon>
        <taxon>Trypanosoma</taxon>
    </lineage>
</organism>
<evidence type="ECO:0000256" key="5">
    <source>
        <dbReference type="ARBA" id="ARBA00022723"/>
    </source>
</evidence>
<evidence type="ECO:0000256" key="13">
    <source>
        <dbReference type="ARBA" id="ARBA00023157"/>
    </source>
</evidence>
<dbReference type="InterPro" id="IPR001577">
    <property type="entry name" value="Peptidase_M8"/>
</dbReference>
<evidence type="ECO:0000256" key="3">
    <source>
        <dbReference type="ARBA" id="ARBA00005860"/>
    </source>
</evidence>
<feature type="binding site" evidence="15">
    <location>
        <position position="290"/>
    </location>
    <ligand>
        <name>Zn(2+)</name>
        <dbReference type="ChEBI" id="CHEBI:29105"/>
        <note>catalytic</note>
    </ligand>
</feature>
<feature type="binding site" evidence="15">
    <location>
        <position position="227"/>
    </location>
    <ligand>
        <name>Zn(2+)</name>
        <dbReference type="ChEBI" id="CHEBI:29105"/>
        <note>catalytic</note>
    </ligand>
</feature>
<dbReference type="OrthoDB" id="251630at2759"/>
<evidence type="ECO:0000256" key="6">
    <source>
        <dbReference type="ARBA" id="ARBA00022729"/>
    </source>
</evidence>
<keyword evidence="9" id="KW-0130">Cell adhesion</keyword>
<evidence type="ECO:0000256" key="7">
    <source>
        <dbReference type="ARBA" id="ARBA00022801"/>
    </source>
</evidence>
<dbReference type="Gene3D" id="3.90.132.10">
    <property type="entry name" value="Leishmanolysin , domain 2"/>
    <property type="match status" value="1"/>
</dbReference>
<reference evidence="18 19" key="1">
    <citation type="submission" date="2017-03" db="EMBL/GenBank/DDBJ databases">
        <title>An alternative strategy for trypanosome survival in the mammalian bloodstream revealed through genome and transcriptome analysis of the ubiquitous bovine parasite Trypanosoma (Megatrypanum) theileri.</title>
        <authorList>
            <person name="Kelly S."/>
            <person name="Ivens A."/>
            <person name="Mott A."/>
            <person name="O'Neill E."/>
            <person name="Emms D."/>
            <person name="Macleod O."/>
            <person name="Voorheis P."/>
            <person name="Matthews J."/>
            <person name="Matthews K."/>
            <person name="Carrington M."/>
        </authorList>
    </citation>
    <scope>NUCLEOTIDE SEQUENCE [LARGE SCALE GENOMIC DNA]</scope>
    <source>
        <strain evidence="18">Edinburgh</strain>
    </source>
</reference>
<name>A0A1X0NK66_9TRYP</name>
<dbReference type="PRINTS" id="PR00782">
    <property type="entry name" value="LSHMANOLYSIN"/>
</dbReference>
<feature type="compositionally biased region" description="Polar residues" evidence="17">
    <location>
        <begin position="524"/>
        <end position="536"/>
    </location>
</feature>
<keyword evidence="7 16" id="KW-0378">Hydrolase</keyword>
<dbReference type="Pfam" id="PF01457">
    <property type="entry name" value="Peptidase_M8"/>
    <property type="match status" value="2"/>
</dbReference>
<dbReference type="GO" id="GO:0046872">
    <property type="term" value="F:metal ion binding"/>
    <property type="evidence" value="ECO:0007669"/>
    <property type="project" value="UniProtKB-KW"/>
</dbReference>
<feature type="chain" id="PRO_5023966258" description="Leishmanolysin-like peptidase" evidence="16">
    <location>
        <begin position="21"/>
        <end position="661"/>
    </location>
</feature>
<evidence type="ECO:0000256" key="4">
    <source>
        <dbReference type="ARBA" id="ARBA00022670"/>
    </source>
</evidence>
<comment type="subcellular location">
    <subcellularLocation>
        <location evidence="2">Membrane</location>
    </subcellularLocation>
</comment>
<dbReference type="GO" id="GO:0006508">
    <property type="term" value="P:proteolysis"/>
    <property type="evidence" value="ECO:0007669"/>
    <property type="project" value="UniProtKB-KW"/>
</dbReference>
<evidence type="ECO:0000313" key="18">
    <source>
        <dbReference type="EMBL" id="ORC85125.1"/>
    </source>
</evidence>
<evidence type="ECO:0000256" key="10">
    <source>
        <dbReference type="ARBA" id="ARBA00023049"/>
    </source>
</evidence>
<keyword evidence="11" id="KW-0472">Membrane</keyword>
<dbReference type="GO" id="GO:0016020">
    <property type="term" value="C:membrane"/>
    <property type="evidence" value="ECO:0007669"/>
    <property type="project" value="UniProtKB-SubCell"/>
</dbReference>
<comment type="cofactor">
    <cofactor evidence="15 16">
        <name>Zn(2+)</name>
        <dbReference type="ChEBI" id="CHEBI:29105"/>
    </cofactor>
    <text evidence="15 16">Binds 1 zinc ion per subunit.</text>
</comment>
<comment type="caution">
    <text evidence="18">The sequence shown here is derived from an EMBL/GenBank/DDBJ whole genome shotgun (WGS) entry which is preliminary data.</text>
</comment>
<dbReference type="GO" id="GO:0007155">
    <property type="term" value="P:cell adhesion"/>
    <property type="evidence" value="ECO:0007669"/>
    <property type="project" value="UniProtKB-KW"/>
</dbReference>